<keyword evidence="5" id="KW-0472">Membrane</keyword>
<comment type="similarity">
    <text evidence="1">Belongs to the cytochrome P450 family.</text>
</comment>
<evidence type="ECO:0000313" key="7">
    <source>
        <dbReference type="Proteomes" id="UP001140206"/>
    </source>
</evidence>
<dbReference type="GO" id="GO:0005506">
    <property type="term" value="F:iron ion binding"/>
    <property type="evidence" value="ECO:0007669"/>
    <property type="project" value="InterPro"/>
</dbReference>
<keyword evidence="3" id="KW-0560">Oxidoreductase</keyword>
<name>A0AAV8F0F4_9POAL</name>
<dbReference type="Proteomes" id="UP001140206">
    <property type="component" value="Chromosome 2"/>
</dbReference>
<sequence length="315" mass="36551">MNLSIIFQSLLLLFFSFLLYLYTKNQQSTKKPTIYGLKSYPIIGYLPHVIQNSHRILDWMTELMLRSPTRTIGFRTIGSTYGILTANPANVEHMLKLNSNNYPKGQRTISMMEDFVGHGIFNSDGDEWKWQRKTASFEFNKKSLRNYGSQAAEKGVKVELQDVLERFAFDNICRVAFGEDPACLTEEEVSSGSSTSQEFMDAFTIAQDLSTARFSGYFENLWRIKKFLNIGSEKRLKKALSIVHGYSMRIIRSRMLKGMELDGRQDLLSRFASIKDINEDMLRDIVTMVQKIGRFRFESVESDRNRQVPSRFWWV</sequence>
<dbReference type="PANTHER" id="PTHR24296">
    <property type="entry name" value="CYTOCHROME P450"/>
    <property type="match status" value="1"/>
</dbReference>
<dbReference type="GO" id="GO:0020037">
    <property type="term" value="F:heme binding"/>
    <property type="evidence" value="ECO:0007669"/>
    <property type="project" value="InterPro"/>
</dbReference>
<reference evidence="6" key="1">
    <citation type="submission" date="2022-08" db="EMBL/GenBank/DDBJ databases">
        <authorList>
            <person name="Marques A."/>
        </authorList>
    </citation>
    <scope>NUCLEOTIDE SEQUENCE</scope>
    <source>
        <strain evidence="6">RhyPub2mFocal</strain>
        <tissue evidence="6">Leaves</tissue>
    </source>
</reference>
<dbReference type="AlphaFoldDB" id="A0AAV8F0F4"/>
<evidence type="ECO:0000256" key="5">
    <source>
        <dbReference type="SAM" id="Phobius"/>
    </source>
</evidence>
<keyword evidence="7" id="KW-1185">Reference proteome</keyword>
<gene>
    <name evidence="6" type="ORF">LUZ62_038376</name>
</gene>
<evidence type="ECO:0000256" key="4">
    <source>
        <dbReference type="ARBA" id="ARBA00023004"/>
    </source>
</evidence>
<keyword evidence="5" id="KW-1133">Transmembrane helix</keyword>
<feature type="transmembrane region" description="Helical" evidence="5">
    <location>
        <begin position="6"/>
        <end position="23"/>
    </location>
</feature>
<evidence type="ECO:0000256" key="2">
    <source>
        <dbReference type="ARBA" id="ARBA00022723"/>
    </source>
</evidence>
<proteinExistence type="inferred from homology"/>
<accession>A0AAV8F0F4</accession>
<dbReference type="GO" id="GO:0004497">
    <property type="term" value="F:monooxygenase activity"/>
    <property type="evidence" value="ECO:0007669"/>
    <property type="project" value="InterPro"/>
</dbReference>
<evidence type="ECO:0000256" key="1">
    <source>
        <dbReference type="ARBA" id="ARBA00010617"/>
    </source>
</evidence>
<keyword evidence="5" id="KW-0812">Transmembrane</keyword>
<dbReference type="SUPFAM" id="SSF48264">
    <property type="entry name" value="Cytochrome P450"/>
    <property type="match status" value="1"/>
</dbReference>
<comment type="caution">
    <text evidence="6">The sequence shown here is derived from an EMBL/GenBank/DDBJ whole genome shotgun (WGS) entry which is preliminary data.</text>
</comment>
<dbReference type="EMBL" id="JAMFTS010000002">
    <property type="protein sequence ID" value="KAJ4787130.1"/>
    <property type="molecule type" value="Genomic_DNA"/>
</dbReference>
<protein>
    <submittedName>
        <fullName evidence="6">Cytochrome P450 94A1</fullName>
    </submittedName>
</protein>
<dbReference type="InterPro" id="IPR036396">
    <property type="entry name" value="Cyt_P450_sf"/>
</dbReference>
<dbReference type="InterPro" id="IPR001128">
    <property type="entry name" value="Cyt_P450"/>
</dbReference>
<keyword evidence="2" id="KW-0479">Metal-binding</keyword>
<evidence type="ECO:0000256" key="3">
    <source>
        <dbReference type="ARBA" id="ARBA00023002"/>
    </source>
</evidence>
<dbReference type="Pfam" id="PF00067">
    <property type="entry name" value="p450"/>
    <property type="match status" value="1"/>
</dbReference>
<evidence type="ECO:0000313" key="6">
    <source>
        <dbReference type="EMBL" id="KAJ4787130.1"/>
    </source>
</evidence>
<organism evidence="6 7">
    <name type="scientific">Rhynchospora pubera</name>
    <dbReference type="NCBI Taxonomy" id="906938"/>
    <lineage>
        <taxon>Eukaryota</taxon>
        <taxon>Viridiplantae</taxon>
        <taxon>Streptophyta</taxon>
        <taxon>Embryophyta</taxon>
        <taxon>Tracheophyta</taxon>
        <taxon>Spermatophyta</taxon>
        <taxon>Magnoliopsida</taxon>
        <taxon>Liliopsida</taxon>
        <taxon>Poales</taxon>
        <taxon>Cyperaceae</taxon>
        <taxon>Cyperoideae</taxon>
        <taxon>Rhynchosporeae</taxon>
        <taxon>Rhynchospora</taxon>
    </lineage>
</organism>
<dbReference type="Gene3D" id="1.10.630.10">
    <property type="entry name" value="Cytochrome P450"/>
    <property type="match status" value="1"/>
</dbReference>
<keyword evidence="4" id="KW-0408">Iron</keyword>
<dbReference type="GO" id="GO:0016705">
    <property type="term" value="F:oxidoreductase activity, acting on paired donors, with incorporation or reduction of molecular oxygen"/>
    <property type="evidence" value="ECO:0007669"/>
    <property type="project" value="InterPro"/>
</dbReference>